<dbReference type="GO" id="GO:0046872">
    <property type="term" value="F:metal ion binding"/>
    <property type="evidence" value="ECO:0007669"/>
    <property type="project" value="UniProtKB-KW"/>
</dbReference>
<evidence type="ECO:0000256" key="4">
    <source>
        <dbReference type="ARBA" id="ARBA00022842"/>
    </source>
</evidence>
<dbReference type="OrthoDB" id="273917at2759"/>
<proteinExistence type="inferred from homology"/>
<dbReference type="STRING" id="4829.A0A163KDV3"/>
<dbReference type="GO" id="GO:0043634">
    <property type="term" value="P:polyadenylation-dependent ncRNA catabolic process"/>
    <property type="evidence" value="ECO:0007669"/>
    <property type="project" value="TreeGrafter"/>
</dbReference>
<feature type="compositionally biased region" description="Low complexity" evidence="5">
    <location>
        <begin position="522"/>
        <end position="543"/>
    </location>
</feature>
<dbReference type="GO" id="GO:0003729">
    <property type="term" value="F:mRNA binding"/>
    <property type="evidence" value="ECO:0007669"/>
    <property type="project" value="TreeGrafter"/>
</dbReference>
<dbReference type="InterPro" id="IPR043519">
    <property type="entry name" value="NT_sf"/>
</dbReference>
<keyword evidence="3" id="KW-0479">Metal-binding</keyword>
<evidence type="ECO:0000313" key="8">
    <source>
        <dbReference type="EMBL" id="SAM07383.1"/>
    </source>
</evidence>
<evidence type="ECO:0000259" key="6">
    <source>
        <dbReference type="Pfam" id="PF03828"/>
    </source>
</evidence>
<feature type="domain" description="PAP-associated" evidence="6">
    <location>
        <begin position="432"/>
        <end position="488"/>
    </location>
</feature>
<dbReference type="Gene3D" id="3.30.460.10">
    <property type="entry name" value="Beta Polymerase, domain 2"/>
    <property type="match status" value="1"/>
</dbReference>
<sequence>MAKSASNKEVQRRKNERGKDERQRLHQTNRNNLTISGGHSQSDNNNSSKAKTKPKSKTRAKRAKAIAKSRAKAKAESKAKAKKQGRNNNTVSDPILISDDEDDYTGGGAGQDRTIYSISDDDYADNSDDDDDEFDFIDDDDNGDDDDDYEDNEDDNDDEDDDAGKTSVDAKVKNEEDYISLGLLDEEDDTKPAYASHQSALHGRKRQREDYPQATNEMDEADLSTFYPWWRSYTGHPDNRLQEEVENFVNYLQPEKHEILLRHYLVHKIRYIIQEQWPGASVEVFGSFKTNTFLPDSDMDLAVSLPVYQGKQSLYALSSDLKRAGACLGNPEVIASATVPVIKFVESLTHLKVDIIVSSTNGVECAEYVSDVLDRYPGARKLTLIAKHMVALRHLNEVFTGGIGGYGLVCMVISFLQMHPKVAAGMIAPDDNLGVLLLDFLQLYGVQFNIGHVGISIVGSGSYYNQRSVCARNGRPVFSIEDPLNKSNDVGCKSFNASAVVKMFRNAYLTTFTRTLGHVSSSRAGSAKSSRSSSSSQSSASSSNNTCLLSSGIGLIPETMVNQRRLMYDIHSNRRWKNEPASRSFDWNMTI</sequence>
<dbReference type="GO" id="GO:0005730">
    <property type="term" value="C:nucleolus"/>
    <property type="evidence" value="ECO:0007669"/>
    <property type="project" value="TreeGrafter"/>
</dbReference>
<evidence type="ECO:0000313" key="9">
    <source>
        <dbReference type="Proteomes" id="UP000078561"/>
    </source>
</evidence>
<evidence type="ECO:0000259" key="7">
    <source>
        <dbReference type="Pfam" id="PF22600"/>
    </source>
</evidence>
<dbReference type="InterPro" id="IPR002058">
    <property type="entry name" value="PAP_assoc"/>
</dbReference>
<dbReference type="SUPFAM" id="SSF81301">
    <property type="entry name" value="Nucleotidyltransferase"/>
    <property type="match status" value="1"/>
</dbReference>
<gene>
    <name evidence="8" type="primary">ABSGL_13024.1 scaffold 13554</name>
</gene>
<feature type="compositionally biased region" description="Basic residues" evidence="5">
    <location>
        <begin position="50"/>
        <end position="72"/>
    </location>
</feature>
<dbReference type="Gene3D" id="1.10.1410.10">
    <property type="match status" value="1"/>
</dbReference>
<feature type="region of interest" description="Disordered" evidence="5">
    <location>
        <begin position="1"/>
        <end position="168"/>
    </location>
</feature>
<dbReference type="PANTHER" id="PTHR23092:SF15">
    <property type="entry name" value="INACTIVE NON-CANONICAL POLY(A) RNA POLYMERASE PROTEIN TRF4-2-RELATED"/>
    <property type="match status" value="1"/>
</dbReference>
<keyword evidence="4" id="KW-0460">Magnesium</keyword>
<dbReference type="FunCoup" id="A0A163KDV3">
    <property type="interactions" value="295"/>
</dbReference>
<dbReference type="InterPro" id="IPR045862">
    <property type="entry name" value="Trf4-like"/>
</dbReference>
<feature type="compositionally biased region" description="Acidic residues" evidence="5">
    <location>
        <begin position="119"/>
        <end position="162"/>
    </location>
</feature>
<reference evidence="8" key="1">
    <citation type="submission" date="2016-04" db="EMBL/GenBank/DDBJ databases">
        <authorList>
            <person name="Evans L.H."/>
            <person name="Alamgir A."/>
            <person name="Owens N."/>
            <person name="Weber N.D."/>
            <person name="Virtaneva K."/>
            <person name="Barbian K."/>
            <person name="Babar A."/>
            <person name="Rosenke K."/>
        </authorList>
    </citation>
    <scope>NUCLEOTIDE SEQUENCE [LARGE SCALE GENOMIC DNA]</scope>
    <source>
        <strain evidence="8">CBS 101.48</strain>
    </source>
</reference>
<dbReference type="GO" id="GO:1990817">
    <property type="term" value="F:poly(A) RNA polymerase activity"/>
    <property type="evidence" value="ECO:0007669"/>
    <property type="project" value="UniProtKB-EC"/>
</dbReference>
<feature type="domain" description="Poly(A) RNA polymerase mitochondrial-like central palm" evidence="7">
    <location>
        <begin position="241"/>
        <end position="365"/>
    </location>
</feature>
<evidence type="ECO:0000256" key="3">
    <source>
        <dbReference type="ARBA" id="ARBA00022723"/>
    </source>
</evidence>
<dbReference type="CDD" id="cd05402">
    <property type="entry name" value="NT_PAP_TUTase"/>
    <property type="match status" value="1"/>
</dbReference>
<dbReference type="Proteomes" id="UP000078561">
    <property type="component" value="Unassembled WGS sequence"/>
</dbReference>
<dbReference type="OMA" id="ICMVYSF"/>
<evidence type="ECO:0000256" key="5">
    <source>
        <dbReference type="SAM" id="MobiDB-lite"/>
    </source>
</evidence>
<dbReference type="EMBL" id="LT554740">
    <property type="protein sequence ID" value="SAM07383.1"/>
    <property type="molecule type" value="Genomic_DNA"/>
</dbReference>
<dbReference type="GO" id="GO:0031499">
    <property type="term" value="C:TRAMP complex"/>
    <property type="evidence" value="ECO:0007669"/>
    <property type="project" value="TreeGrafter"/>
</dbReference>
<dbReference type="EC" id="2.7.7.19" evidence="2"/>
<dbReference type="Pfam" id="PF03828">
    <property type="entry name" value="PAP_assoc"/>
    <property type="match status" value="1"/>
</dbReference>
<name>A0A163KDV3_ABSGL</name>
<dbReference type="GO" id="GO:0010605">
    <property type="term" value="P:negative regulation of macromolecule metabolic process"/>
    <property type="evidence" value="ECO:0007669"/>
    <property type="project" value="UniProtKB-ARBA"/>
</dbReference>
<feature type="compositionally biased region" description="Polar residues" evidence="5">
    <location>
        <begin position="26"/>
        <end position="46"/>
    </location>
</feature>
<dbReference type="GO" id="GO:0031123">
    <property type="term" value="P:RNA 3'-end processing"/>
    <property type="evidence" value="ECO:0007669"/>
    <property type="project" value="TreeGrafter"/>
</dbReference>
<dbReference type="SUPFAM" id="SSF81631">
    <property type="entry name" value="PAP/OAS1 substrate-binding domain"/>
    <property type="match status" value="1"/>
</dbReference>
<keyword evidence="9" id="KW-1185">Reference proteome</keyword>
<dbReference type="Pfam" id="PF22600">
    <property type="entry name" value="MTPAP-like_central"/>
    <property type="match status" value="1"/>
</dbReference>
<comment type="similarity">
    <text evidence="1">Belongs to the DNA polymerase type-B-like family.</text>
</comment>
<dbReference type="AlphaFoldDB" id="A0A163KDV3"/>
<evidence type="ECO:0000256" key="2">
    <source>
        <dbReference type="ARBA" id="ARBA00012388"/>
    </source>
</evidence>
<dbReference type="InterPro" id="IPR054708">
    <property type="entry name" value="MTPAP-like_central"/>
</dbReference>
<feature type="region of interest" description="Disordered" evidence="5">
    <location>
        <begin position="522"/>
        <end position="545"/>
    </location>
</feature>
<dbReference type="InParanoid" id="A0A163KDV3"/>
<organism evidence="8">
    <name type="scientific">Absidia glauca</name>
    <name type="common">Pin mould</name>
    <dbReference type="NCBI Taxonomy" id="4829"/>
    <lineage>
        <taxon>Eukaryota</taxon>
        <taxon>Fungi</taxon>
        <taxon>Fungi incertae sedis</taxon>
        <taxon>Mucoromycota</taxon>
        <taxon>Mucoromycotina</taxon>
        <taxon>Mucoromycetes</taxon>
        <taxon>Mucorales</taxon>
        <taxon>Cunninghamellaceae</taxon>
        <taxon>Absidia</taxon>
    </lineage>
</organism>
<accession>A0A163KDV3</accession>
<dbReference type="PANTHER" id="PTHR23092">
    <property type="entry name" value="POLY(A) RNA POLYMERASE"/>
    <property type="match status" value="1"/>
</dbReference>
<protein>
    <recommendedName>
        <fullName evidence="2">polynucleotide adenylyltransferase</fullName>
        <ecNumber evidence="2">2.7.7.19</ecNumber>
    </recommendedName>
</protein>
<feature type="compositionally biased region" description="Basic and acidic residues" evidence="5">
    <location>
        <begin position="9"/>
        <end position="24"/>
    </location>
</feature>
<evidence type="ECO:0000256" key="1">
    <source>
        <dbReference type="ARBA" id="ARBA00008593"/>
    </source>
</evidence>